<dbReference type="GO" id="GO:0000175">
    <property type="term" value="F:3'-5'-RNA exonuclease activity"/>
    <property type="evidence" value="ECO:0007669"/>
    <property type="project" value="TreeGrafter"/>
</dbReference>
<dbReference type="AlphaFoldDB" id="A0A6P7FPE9"/>
<dbReference type="InterPro" id="IPR050410">
    <property type="entry name" value="CCR4/nocturin_mRNA_transcr"/>
</dbReference>
<dbReference type="InterPro" id="IPR036691">
    <property type="entry name" value="Endo/exonu/phosph_ase_sf"/>
</dbReference>
<keyword evidence="7" id="KW-0460">Magnesium</keyword>
<evidence type="ECO:0000256" key="2">
    <source>
        <dbReference type="ARBA" id="ARBA00004496"/>
    </source>
</evidence>
<dbReference type="GO" id="GO:0005737">
    <property type="term" value="C:cytoplasm"/>
    <property type="evidence" value="ECO:0007669"/>
    <property type="project" value="UniProtKB-SubCell"/>
</dbReference>
<protein>
    <recommendedName>
        <fullName evidence="9">Nocturnin</fullName>
    </recommendedName>
</protein>
<evidence type="ECO:0000313" key="13">
    <source>
        <dbReference type="RefSeq" id="XP_028134825.1"/>
    </source>
</evidence>
<name>A0A6P7FPE9_DIAVI</name>
<evidence type="ECO:0000256" key="7">
    <source>
        <dbReference type="ARBA" id="ARBA00022842"/>
    </source>
</evidence>
<sequence>MMLDNNLTKTTVMGDISFEEVHINLTNFREQLALAESLSRTNFNTTPNTRRRVVENVRSKFGSFDEDSGNFVPPRQLLQILVRMGSFTSTPRILNEDILDHDVNHLPKNISRTELLQHCQRQPKIQPMVKRMFRKARPSSDFNCGVKVKKLNAVSRACSEYTSGPHNIRVLQWNILSQALGQMNDNFAKCPDEALEWNSRRYLIIEELVEYCPDIICLQEVDHFNFLSHILETQGYTGLFFPKPDSPCIYLDGNNGPDGCAIFYRKDKFELLEAQTKILEIWKVQSNQVVLLTILKMKETGQKICVTTTHLKAKKGALLSTLRNEQGKDLLQFVKANSQDLPLILAGDFNAEPTEPIYSTVLDNPLKLGSAYADCDIDPTISSAEREPSYTTWKIRGEGEVCHTIDYVFYSKNKLELEAVLDMPTGEEIGENRVPSFSYPSDHFSLVCDFKIGHS</sequence>
<reference evidence="11" key="2">
    <citation type="submission" date="2025-05" db="UniProtKB">
        <authorList>
            <consortium name="EnsemblMetazoa"/>
        </authorList>
    </citation>
    <scope>IDENTIFICATION</scope>
</reference>
<feature type="domain" description="Endonuclease/exonuclease/phosphatase" evidence="10">
    <location>
        <begin position="171"/>
        <end position="443"/>
    </location>
</feature>
<dbReference type="Gene3D" id="3.60.10.10">
    <property type="entry name" value="Endonuclease/exonuclease/phosphatase"/>
    <property type="match status" value="1"/>
</dbReference>
<dbReference type="OrthoDB" id="276515at2759"/>
<comment type="subcellular location">
    <subcellularLocation>
        <location evidence="2">Cytoplasm</location>
    </subcellularLocation>
</comment>
<evidence type="ECO:0000256" key="3">
    <source>
        <dbReference type="ARBA" id="ARBA00010774"/>
    </source>
</evidence>
<dbReference type="GO" id="GO:0006139">
    <property type="term" value="P:nucleobase-containing compound metabolic process"/>
    <property type="evidence" value="ECO:0007669"/>
    <property type="project" value="UniProtKB-ARBA"/>
</dbReference>
<dbReference type="KEGG" id="dvv:114329802"/>
<dbReference type="EnsemblMetazoa" id="XM_028279024.1">
    <property type="protein sequence ID" value="XP_028134825.1"/>
    <property type="gene ID" value="LOC114329802"/>
</dbReference>
<dbReference type="GeneID" id="114329802"/>
<dbReference type="InParanoid" id="A0A6P7FPE9"/>
<keyword evidence="8" id="KW-0090">Biological rhythms</keyword>
<dbReference type="PANTHER" id="PTHR12121:SF45">
    <property type="entry name" value="NOCTURNIN"/>
    <property type="match status" value="1"/>
</dbReference>
<comment type="cofactor">
    <cofactor evidence="1">
        <name>Mg(2+)</name>
        <dbReference type="ChEBI" id="CHEBI:18420"/>
    </cofactor>
</comment>
<proteinExistence type="inferred from homology"/>
<dbReference type="FunCoup" id="A0A6P7FPE9">
    <property type="interactions" value="121"/>
</dbReference>
<dbReference type="Proteomes" id="UP001652700">
    <property type="component" value="Unplaced"/>
</dbReference>
<dbReference type="GO" id="GO:0046872">
    <property type="term" value="F:metal ion binding"/>
    <property type="evidence" value="ECO:0007669"/>
    <property type="project" value="UniProtKB-KW"/>
</dbReference>
<dbReference type="GO" id="GO:0048511">
    <property type="term" value="P:rhythmic process"/>
    <property type="evidence" value="ECO:0007669"/>
    <property type="project" value="UniProtKB-KW"/>
</dbReference>
<dbReference type="InterPro" id="IPR005135">
    <property type="entry name" value="Endo/exonuclease/phosphatase"/>
</dbReference>
<dbReference type="FunFam" id="3.60.10.10:FF:000012">
    <property type="entry name" value="nocturnin isoform X2"/>
    <property type="match status" value="1"/>
</dbReference>
<evidence type="ECO:0000313" key="12">
    <source>
        <dbReference type="Proteomes" id="UP001652700"/>
    </source>
</evidence>
<evidence type="ECO:0000256" key="9">
    <source>
        <dbReference type="ARBA" id="ARBA00023807"/>
    </source>
</evidence>
<reference evidence="13" key="1">
    <citation type="submission" date="2025-04" db="UniProtKB">
        <authorList>
            <consortium name="RefSeq"/>
        </authorList>
    </citation>
    <scope>IDENTIFICATION</scope>
    <source>
        <tissue evidence="13">Whole insect</tissue>
    </source>
</reference>
<evidence type="ECO:0000256" key="4">
    <source>
        <dbReference type="ARBA" id="ARBA00022490"/>
    </source>
</evidence>
<keyword evidence="12" id="KW-1185">Reference proteome</keyword>
<dbReference type="Pfam" id="PF03372">
    <property type="entry name" value="Exo_endo_phos"/>
    <property type="match status" value="1"/>
</dbReference>
<accession>A0A6P7FPE9</accession>
<organism evidence="13">
    <name type="scientific">Diabrotica virgifera virgifera</name>
    <name type="common">western corn rootworm</name>
    <dbReference type="NCBI Taxonomy" id="50390"/>
    <lineage>
        <taxon>Eukaryota</taxon>
        <taxon>Metazoa</taxon>
        <taxon>Ecdysozoa</taxon>
        <taxon>Arthropoda</taxon>
        <taxon>Hexapoda</taxon>
        <taxon>Insecta</taxon>
        <taxon>Pterygota</taxon>
        <taxon>Neoptera</taxon>
        <taxon>Endopterygota</taxon>
        <taxon>Coleoptera</taxon>
        <taxon>Polyphaga</taxon>
        <taxon>Cucujiformia</taxon>
        <taxon>Chrysomeloidea</taxon>
        <taxon>Chrysomelidae</taxon>
        <taxon>Galerucinae</taxon>
        <taxon>Diabroticina</taxon>
        <taxon>Diabroticites</taxon>
        <taxon>Diabrotica</taxon>
    </lineage>
</organism>
<evidence type="ECO:0000313" key="11">
    <source>
        <dbReference type="EnsemblMetazoa" id="XP_028134825.1"/>
    </source>
</evidence>
<dbReference type="PANTHER" id="PTHR12121">
    <property type="entry name" value="CARBON CATABOLITE REPRESSOR PROTEIN 4"/>
    <property type="match status" value="1"/>
</dbReference>
<evidence type="ECO:0000256" key="6">
    <source>
        <dbReference type="ARBA" id="ARBA00022801"/>
    </source>
</evidence>
<keyword evidence="6" id="KW-0378">Hydrolase</keyword>
<evidence type="ECO:0000256" key="8">
    <source>
        <dbReference type="ARBA" id="ARBA00023108"/>
    </source>
</evidence>
<evidence type="ECO:0000256" key="5">
    <source>
        <dbReference type="ARBA" id="ARBA00022723"/>
    </source>
</evidence>
<keyword evidence="4" id="KW-0963">Cytoplasm</keyword>
<evidence type="ECO:0000259" key="10">
    <source>
        <dbReference type="Pfam" id="PF03372"/>
    </source>
</evidence>
<dbReference type="RefSeq" id="XP_028134825.1">
    <property type="nucleotide sequence ID" value="XM_028279024.1"/>
</dbReference>
<gene>
    <name evidence="13" type="primary">LOC114329802</name>
</gene>
<keyword evidence="5" id="KW-0479">Metal-binding</keyword>
<evidence type="ECO:0000256" key="1">
    <source>
        <dbReference type="ARBA" id="ARBA00001946"/>
    </source>
</evidence>
<dbReference type="SUPFAM" id="SSF56219">
    <property type="entry name" value="DNase I-like"/>
    <property type="match status" value="1"/>
</dbReference>
<comment type="similarity">
    <text evidence="3">Belongs to the CCR4/nocturin family.</text>
</comment>